<dbReference type="EMBL" id="BGZK01000130">
    <property type="protein sequence ID" value="GBP21548.1"/>
    <property type="molecule type" value="Genomic_DNA"/>
</dbReference>
<reference evidence="2 3" key="1">
    <citation type="journal article" date="2019" name="Commun. Biol.">
        <title>The bagworm genome reveals a unique fibroin gene that provides high tensile strength.</title>
        <authorList>
            <person name="Kono N."/>
            <person name="Nakamura H."/>
            <person name="Ohtoshi R."/>
            <person name="Tomita M."/>
            <person name="Numata K."/>
            <person name="Arakawa K."/>
        </authorList>
    </citation>
    <scope>NUCLEOTIDE SEQUENCE [LARGE SCALE GENOMIC DNA]</scope>
</reference>
<evidence type="ECO:0000256" key="1">
    <source>
        <dbReference type="SAM" id="MobiDB-lite"/>
    </source>
</evidence>
<evidence type="ECO:0000313" key="3">
    <source>
        <dbReference type="Proteomes" id="UP000299102"/>
    </source>
</evidence>
<dbReference type="AlphaFoldDB" id="A0A4C1U5K6"/>
<comment type="caution">
    <text evidence="2">The sequence shown here is derived from an EMBL/GenBank/DDBJ whole genome shotgun (WGS) entry which is preliminary data.</text>
</comment>
<proteinExistence type="predicted"/>
<feature type="region of interest" description="Disordered" evidence="1">
    <location>
        <begin position="49"/>
        <end position="68"/>
    </location>
</feature>
<gene>
    <name evidence="2" type="ORF">EVAR_9731_1</name>
</gene>
<name>A0A4C1U5K6_EUMVA</name>
<sequence>MHRHQLKRRAFAAHVKHCRSVIIYRPISQPALAAVSAGVACRHAQLTTPQPRPVRAHPPLTVRDRGRRTRNDDCSLRRAIAEQMGVGHGHSQPQKSYHCFVCLLGEYGIFNEERIWMTREQRDTAGLRNCRSPDAKSQLSRQLVKFFEAEEICYQDYNCVDTAQCRQRKARLERLTSVAEWHLYWYSTGEVKKGRLEPFQLFDDCMCSWRNSKRVLLTYQVMECAGRSGAATAYRVHVESCVPKISKTFIELVNTATIFIINGVFRVHVFGVAPIFVPGYPHACPRFEPEGSYAHVFAGVTRKSKQINTFQPTGDAGRAYVLSPKGRRGRHLPRSIDMTRAAAGGRPAPLRARARDVAPRALLADRIGRASRCGCAAASSYGLDLLHL</sequence>
<accession>A0A4C1U5K6</accession>
<evidence type="ECO:0000313" key="2">
    <source>
        <dbReference type="EMBL" id="GBP21548.1"/>
    </source>
</evidence>
<protein>
    <submittedName>
        <fullName evidence="2">Uncharacterized protein</fullName>
    </submittedName>
</protein>
<keyword evidence="3" id="KW-1185">Reference proteome</keyword>
<dbReference type="Proteomes" id="UP000299102">
    <property type="component" value="Unassembled WGS sequence"/>
</dbReference>
<organism evidence="2 3">
    <name type="scientific">Eumeta variegata</name>
    <name type="common">Bagworm moth</name>
    <name type="synonym">Eumeta japonica</name>
    <dbReference type="NCBI Taxonomy" id="151549"/>
    <lineage>
        <taxon>Eukaryota</taxon>
        <taxon>Metazoa</taxon>
        <taxon>Ecdysozoa</taxon>
        <taxon>Arthropoda</taxon>
        <taxon>Hexapoda</taxon>
        <taxon>Insecta</taxon>
        <taxon>Pterygota</taxon>
        <taxon>Neoptera</taxon>
        <taxon>Endopterygota</taxon>
        <taxon>Lepidoptera</taxon>
        <taxon>Glossata</taxon>
        <taxon>Ditrysia</taxon>
        <taxon>Tineoidea</taxon>
        <taxon>Psychidae</taxon>
        <taxon>Oiketicinae</taxon>
        <taxon>Eumeta</taxon>
    </lineage>
</organism>